<comment type="caution">
    <text evidence="1">The sequence shown here is derived from an EMBL/GenBank/DDBJ whole genome shotgun (WGS) entry which is preliminary data.</text>
</comment>
<organism evidence="1 2">
    <name type="scientific">Pilimelia columellifera subsp. columellifera</name>
    <dbReference type="NCBI Taxonomy" id="706583"/>
    <lineage>
        <taxon>Bacteria</taxon>
        <taxon>Bacillati</taxon>
        <taxon>Actinomycetota</taxon>
        <taxon>Actinomycetes</taxon>
        <taxon>Micromonosporales</taxon>
        <taxon>Micromonosporaceae</taxon>
        <taxon>Pilimelia</taxon>
    </lineage>
</organism>
<name>A0ABN3NHK6_9ACTN</name>
<dbReference type="Gene3D" id="3.30.420.10">
    <property type="entry name" value="Ribonuclease H-like superfamily/Ribonuclease H"/>
    <property type="match status" value="1"/>
</dbReference>
<accession>A0ABN3NHK6</accession>
<sequence length="186" mass="20335">MMSQTPAVGSERRVFLDTEFTDLPWTGRSRLLWVGMVDDGGQQFTAVAADALAVPCSPFVQAQVLPLIDPAVPVLDGSEMATALAEFLHGATEVWAWFPTIADVGTFGFDATEAAEIWSAYADWDYQLVSSAAGPQASGWPTRCDDLHALAIETEVELPHNPRPHHPVHDARWGHQVYMAARYRGS</sequence>
<dbReference type="EMBL" id="BAAARY010000008">
    <property type="protein sequence ID" value="GAA2522533.1"/>
    <property type="molecule type" value="Genomic_DNA"/>
</dbReference>
<dbReference type="Proteomes" id="UP001499978">
    <property type="component" value="Unassembled WGS sequence"/>
</dbReference>
<gene>
    <name evidence="1" type="ORF">GCM10010201_20750</name>
</gene>
<dbReference type="RefSeq" id="WP_344171701.1">
    <property type="nucleotide sequence ID" value="NZ_BAAARY010000008.1"/>
</dbReference>
<keyword evidence="2" id="KW-1185">Reference proteome</keyword>
<protein>
    <submittedName>
        <fullName evidence="1">Uncharacterized protein</fullName>
    </submittedName>
</protein>
<evidence type="ECO:0000313" key="2">
    <source>
        <dbReference type="Proteomes" id="UP001499978"/>
    </source>
</evidence>
<evidence type="ECO:0000313" key="1">
    <source>
        <dbReference type="EMBL" id="GAA2522533.1"/>
    </source>
</evidence>
<proteinExistence type="predicted"/>
<reference evidence="1 2" key="1">
    <citation type="journal article" date="2019" name="Int. J. Syst. Evol. Microbiol.">
        <title>The Global Catalogue of Microorganisms (GCM) 10K type strain sequencing project: providing services to taxonomists for standard genome sequencing and annotation.</title>
        <authorList>
            <consortium name="The Broad Institute Genomics Platform"/>
            <consortium name="The Broad Institute Genome Sequencing Center for Infectious Disease"/>
            <person name="Wu L."/>
            <person name="Ma J."/>
        </authorList>
    </citation>
    <scope>NUCLEOTIDE SEQUENCE [LARGE SCALE GENOMIC DNA]</scope>
    <source>
        <strain evidence="1 2">JCM 3367</strain>
    </source>
</reference>
<dbReference type="InterPro" id="IPR036397">
    <property type="entry name" value="RNaseH_sf"/>
</dbReference>